<dbReference type="EnsemblPlants" id="LPERR05G04350.1">
    <property type="protein sequence ID" value="LPERR05G04350.1"/>
    <property type="gene ID" value="LPERR05G04350"/>
</dbReference>
<evidence type="ECO:0000313" key="3">
    <source>
        <dbReference type="Proteomes" id="UP000032180"/>
    </source>
</evidence>
<reference evidence="3" key="2">
    <citation type="submission" date="2013-12" db="EMBL/GenBank/DDBJ databases">
        <authorList>
            <person name="Yu Y."/>
            <person name="Lee S."/>
            <person name="de Baynast K."/>
            <person name="Wissotski M."/>
            <person name="Liu L."/>
            <person name="Talag J."/>
            <person name="Goicoechea J."/>
            <person name="Angelova A."/>
            <person name="Jetty R."/>
            <person name="Kudrna D."/>
            <person name="Golser W."/>
            <person name="Rivera L."/>
            <person name="Zhang J."/>
            <person name="Wing R."/>
        </authorList>
    </citation>
    <scope>NUCLEOTIDE SEQUENCE</scope>
</reference>
<dbReference type="Gramene" id="LPERR05G04350.1">
    <property type="protein sequence ID" value="LPERR05G04350.1"/>
    <property type="gene ID" value="LPERR05G04350"/>
</dbReference>
<dbReference type="Proteomes" id="UP000032180">
    <property type="component" value="Chromosome 5"/>
</dbReference>
<organism evidence="2 3">
    <name type="scientific">Leersia perrieri</name>
    <dbReference type="NCBI Taxonomy" id="77586"/>
    <lineage>
        <taxon>Eukaryota</taxon>
        <taxon>Viridiplantae</taxon>
        <taxon>Streptophyta</taxon>
        <taxon>Embryophyta</taxon>
        <taxon>Tracheophyta</taxon>
        <taxon>Spermatophyta</taxon>
        <taxon>Magnoliopsida</taxon>
        <taxon>Liliopsida</taxon>
        <taxon>Poales</taxon>
        <taxon>Poaceae</taxon>
        <taxon>BOP clade</taxon>
        <taxon>Oryzoideae</taxon>
        <taxon>Oryzeae</taxon>
        <taxon>Oryzinae</taxon>
        <taxon>Leersia</taxon>
    </lineage>
</organism>
<sequence>MGFGSGITGAPRPRRRRRRAGRTPRVLLSAR</sequence>
<reference evidence="2" key="3">
    <citation type="submission" date="2015-04" db="UniProtKB">
        <authorList>
            <consortium name="EnsemblPlants"/>
        </authorList>
    </citation>
    <scope>IDENTIFICATION</scope>
</reference>
<evidence type="ECO:0000256" key="1">
    <source>
        <dbReference type="SAM" id="MobiDB-lite"/>
    </source>
</evidence>
<reference evidence="2 3" key="1">
    <citation type="submission" date="2012-08" db="EMBL/GenBank/DDBJ databases">
        <title>Oryza genome evolution.</title>
        <authorList>
            <person name="Wing R.A."/>
        </authorList>
    </citation>
    <scope>NUCLEOTIDE SEQUENCE</scope>
</reference>
<dbReference type="AlphaFoldDB" id="A0A0D9WDB3"/>
<dbReference type="HOGENOM" id="CLU_3399937_0_0_1"/>
<proteinExistence type="predicted"/>
<evidence type="ECO:0000313" key="2">
    <source>
        <dbReference type="EnsemblPlants" id="LPERR05G04350.1"/>
    </source>
</evidence>
<keyword evidence="3" id="KW-1185">Reference proteome</keyword>
<protein>
    <submittedName>
        <fullName evidence="2">Uncharacterized protein</fullName>
    </submittedName>
</protein>
<name>A0A0D9WDB3_9ORYZ</name>
<accession>A0A0D9WDB3</accession>
<feature type="region of interest" description="Disordered" evidence="1">
    <location>
        <begin position="1"/>
        <end position="31"/>
    </location>
</feature>
<feature type="compositionally biased region" description="Basic residues" evidence="1">
    <location>
        <begin position="12"/>
        <end position="22"/>
    </location>
</feature>